<accession>A0A9D1U9E2</accession>
<proteinExistence type="predicted"/>
<evidence type="ECO:0000313" key="1">
    <source>
        <dbReference type="EMBL" id="HIW78391.1"/>
    </source>
</evidence>
<evidence type="ECO:0000313" key="2">
    <source>
        <dbReference type="Proteomes" id="UP000824264"/>
    </source>
</evidence>
<reference evidence="1" key="2">
    <citation type="submission" date="2021-04" db="EMBL/GenBank/DDBJ databases">
        <authorList>
            <person name="Gilroy R."/>
        </authorList>
    </citation>
    <scope>NUCLEOTIDE SEQUENCE</scope>
    <source>
        <strain evidence="1">ChiSxjej5B17-1746</strain>
    </source>
</reference>
<name>A0A9D1U9E2_9BACT</name>
<dbReference type="AlphaFoldDB" id="A0A9D1U9E2"/>
<reference evidence="1" key="1">
    <citation type="journal article" date="2021" name="PeerJ">
        <title>Extensive microbial diversity within the chicken gut microbiome revealed by metagenomics and culture.</title>
        <authorList>
            <person name="Gilroy R."/>
            <person name="Ravi A."/>
            <person name="Getino M."/>
            <person name="Pursley I."/>
            <person name="Horton D.L."/>
            <person name="Alikhan N.F."/>
            <person name="Baker D."/>
            <person name="Gharbi K."/>
            <person name="Hall N."/>
            <person name="Watson M."/>
            <person name="Adriaenssens E.M."/>
            <person name="Foster-Nyarko E."/>
            <person name="Jarju S."/>
            <person name="Secka A."/>
            <person name="Antonio M."/>
            <person name="Oren A."/>
            <person name="Chaudhuri R.R."/>
            <person name="La Ragione R."/>
            <person name="Hildebrand F."/>
            <person name="Pallen M.J."/>
        </authorList>
    </citation>
    <scope>NUCLEOTIDE SEQUENCE</scope>
    <source>
        <strain evidence="1">ChiSxjej5B17-1746</strain>
    </source>
</reference>
<dbReference type="Proteomes" id="UP000824264">
    <property type="component" value="Unassembled WGS sequence"/>
</dbReference>
<gene>
    <name evidence="1" type="ORF">H9874_04505</name>
</gene>
<sequence length="53" mass="6206">MDRKRIYRQEARIVNRGRCIVLCCTKRELAALLERLRELCPSGRMRDAMGRAA</sequence>
<organism evidence="1 2">
    <name type="scientific">Candidatus Bilophila faecipullorum</name>
    <dbReference type="NCBI Taxonomy" id="2838482"/>
    <lineage>
        <taxon>Bacteria</taxon>
        <taxon>Pseudomonadati</taxon>
        <taxon>Thermodesulfobacteriota</taxon>
        <taxon>Desulfovibrionia</taxon>
        <taxon>Desulfovibrionales</taxon>
        <taxon>Desulfovibrionaceae</taxon>
        <taxon>Bilophila</taxon>
    </lineage>
</organism>
<comment type="caution">
    <text evidence="1">The sequence shown here is derived from an EMBL/GenBank/DDBJ whole genome shotgun (WGS) entry which is preliminary data.</text>
</comment>
<protein>
    <submittedName>
        <fullName evidence="1">Uncharacterized protein</fullName>
    </submittedName>
</protein>
<dbReference type="EMBL" id="DXGI01000161">
    <property type="protein sequence ID" value="HIW78391.1"/>
    <property type="molecule type" value="Genomic_DNA"/>
</dbReference>